<reference evidence="2" key="1">
    <citation type="journal article" date="2012" name="MBio">
        <title>Comparative genome analysis of Trichophyton rubrum and related dermatophytes reveals candidate genes involved in infection.</title>
        <authorList>
            <person name="Martinez D.A."/>
            <person name="Oliver B.G."/>
            <person name="Graeser Y."/>
            <person name="Goldberg J.M."/>
            <person name="Li W."/>
            <person name="Martinez-Rossi N.M."/>
            <person name="Monod M."/>
            <person name="Shelest E."/>
            <person name="Barton R.C."/>
            <person name="Birch E."/>
            <person name="Brakhage A.A."/>
            <person name="Chen Z."/>
            <person name="Gurr S.J."/>
            <person name="Heiman D."/>
            <person name="Heitman J."/>
            <person name="Kosti I."/>
            <person name="Rossi A."/>
            <person name="Saif S."/>
            <person name="Samalova M."/>
            <person name="Saunders C.W."/>
            <person name="Shea T."/>
            <person name="Summerbell R.C."/>
            <person name="Xu J."/>
            <person name="Young S."/>
            <person name="Zeng Q."/>
            <person name="Birren B.W."/>
            <person name="Cuomo C.A."/>
            <person name="White T.C."/>
        </authorList>
    </citation>
    <scope>NUCLEOTIDE SEQUENCE [LARGE SCALE GENOMIC DNA]</scope>
    <source>
        <strain evidence="2">ATCC MYA-4605 / CBS 113480</strain>
    </source>
</reference>
<dbReference type="AlphaFoldDB" id="C5FHE1"/>
<dbReference type="GeneID" id="9227723"/>
<protein>
    <recommendedName>
        <fullName evidence="3">Aminoglycoside phosphotransferase domain-containing protein</fullName>
    </recommendedName>
</protein>
<dbReference type="STRING" id="554155.C5FHE1"/>
<gene>
    <name evidence="1" type="ORF">MCYG_01679</name>
</gene>
<evidence type="ECO:0000313" key="2">
    <source>
        <dbReference type="Proteomes" id="UP000002035"/>
    </source>
</evidence>
<proteinExistence type="predicted"/>
<sequence>MGGVKFHQYWIENLFHGYTLWSMDNQTAWRIREKLSERATLYIDNAENTVAEGQAVYVCQQVHGESVGMEAIMKIRLQVPPEYPPNRDPEALKKLASNIPSVLVKDEVGALKHFNKAGCKVTPKLIDLVPALQPSNCPVPDGYIVFIVMEKVPGVPLSDFWEYDLAKRDKIRAAFRLSMLELYRHRGYPTDRHLGNLIYDEEKDKCWVVDYEGILVLADNERNEFNERDYRAWGLAYRNTATRETSY</sequence>
<dbReference type="OMA" id="IITHASD"/>
<dbReference type="InterPro" id="IPR011009">
    <property type="entry name" value="Kinase-like_dom_sf"/>
</dbReference>
<dbReference type="HOGENOM" id="CLU_078302_1_0_1"/>
<evidence type="ECO:0000313" key="1">
    <source>
        <dbReference type="EMBL" id="EEQ28860.1"/>
    </source>
</evidence>
<organism evidence="1 2">
    <name type="scientific">Arthroderma otae (strain ATCC MYA-4605 / CBS 113480)</name>
    <name type="common">Microsporum canis</name>
    <dbReference type="NCBI Taxonomy" id="554155"/>
    <lineage>
        <taxon>Eukaryota</taxon>
        <taxon>Fungi</taxon>
        <taxon>Dikarya</taxon>
        <taxon>Ascomycota</taxon>
        <taxon>Pezizomycotina</taxon>
        <taxon>Eurotiomycetes</taxon>
        <taxon>Eurotiomycetidae</taxon>
        <taxon>Onygenales</taxon>
        <taxon>Arthrodermataceae</taxon>
        <taxon>Microsporum</taxon>
    </lineage>
</organism>
<dbReference type="RefSeq" id="XP_002848745.1">
    <property type="nucleotide sequence ID" value="XM_002848699.1"/>
</dbReference>
<dbReference type="EMBL" id="DS995702">
    <property type="protein sequence ID" value="EEQ28860.1"/>
    <property type="molecule type" value="Genomic_DNA"/>
</dbReference>
<dbReference type="Gene3D" id="1.10.510.10">
    <property type="entry name" value="Transferase(Phosphotransferase) domain 1"/>
    <property type="match status" value="1"/>
</dbReference>
<accession>C5FHE1</accession>
<dbReference type="OrthoDB" id="5401170at2759"/>
<dbReference type="eggNOG" id="ENOG502TK2A">
    <property type="taxonomic scope" value="Eukaryota"/>
</dbReference>
<dbReference type="Proteomes" id="UP000002035">
    <property type="component" value="Unassembled WGS sequence"/>
</dbReference>
<name>C5FHE1_ARTOC</name>
<keyword evidence="2" id="KW-1185">Reference proteome</keyword>
<dbReference type="VEuPathDB" id="FungiDB:MCYG_01679"/>
<dbReference type="SUPFAM" id="SSF56112">
    <property type="entry name" value="Protein kinase-like (PK-like)"/>
    <property type="match status" value="1"/>
</dbReference>
<evidence type="ECO:0008006" key="3">
    <source>
        <dbReference type="Google" id="ProtNLM"/>
    </source>
</evidence>